<dbReference type="Pfam" id="PF01161">
    <property type="entry name" value="PBP"/>
    <property type="match status" value="1"/>
</dbReference>
<dbReference type="STRING" id="985895.E4ZY36"/>
<evidence type="ECO:0008006" key="4">
    <source>
        <dbReference type="Google" id="ProtNLM"/>
    </source>
</evidence>
<keyword evidence="3" id="KW-1185">Reference proteome</keyword>
<dbReference type="InParanoid" id="E4ZY36"/>
<dbReference type="GO" id="GO:0030414">
    <property type="term" value="F:peptidase inhibitor activity"/>
    <property type="evidence" value="ECO:0007669"/>
    <property type="project" value="TreeGrafter"/>
</dbReference>
<dbReference type="VEuPathDB" id="FungiDB:LEMA_P112000.1"/>
<dbReference type="PANTHER" id="PTHR11362">
    <property type="entry name" value="PHOSPHATIDYLETHANOLAMINE-BINDING PROTEIN"/>
    <property type="match status" value="1"/>
</dbReference>
<dbReference type="GeneID" id="13289690"/>
<dbReference type="Gene3D" id="3.90.280.10">
    <property type="entry name" value="PEBP-like"/>
    <property type="match status" value="1"/>
</dbReference>
<dbReference type="Proteomes" id="UP000002668">
    <property type="component" value="Genome"/>
</dbReference>
<dbReference type="GO" id="GO:0046578">
    <property type="term" value="P:regulation of Ras protein signal transduction"/>
    <property type="evidence" value="ECO:0007669"/>
    <property type="project" value="TreeGrafter"/>
</dbReference>
<organism evidence="3">
    <name type="scientific">Leptosphaeria maculans (strain JN3 / isolate v23.1.3 / race Av1-4-5-6-7-8)</name>
    <name type="common">Blackleg fungus</name>
    <name type="synonym">Phoma lingam</name>
    <dbReference type="NCBI Taxonomy" id="985895"/>
    <lineage>
        <taxon>Eukaryota</taxon>
        <taxon>Fungi</taxon>
        <taxon>Dikarya</taxon>
        <taxon>Ascomycota</taxon>
        <taxon>Pezizomycotina</taxon>
        <taxon>Dothideomycetes</taxon>
        <taxon>Pleosporomycetidae</taxon>
        <taxon>Pleosporales</taxon>
        <taxon>Pleosporineae</taxon>
        <taxon>Leptosphaeriaceae</taxon>
        <taxon>Plenodomus</taxon>
        <taxon>Plenodomus lingam/Leptosphaeria maculans species complex</taxon>
    </lineage>
</organism>
<dbReference type="SUPFAM" id="SSF49777">
    <property type="entry name" value="PEBP-like"/>
    <property type="match status" value="1"/>
</dbReference>
<dbReference type="GO" id="GO:0030162">
    <property type="term" value="P:regulation of proteolysis"/>
    <property type="evidence" value="ECO:0007669"/>
    <property type="project" value="TreeGrafter"/>
</dbReference>
<reference evidence="3" key="1">
    <citation type="journal article" date="2011" name="Nat. Commun.">
        <title>Effector diversification within compartments of the Leptosphaeria maculans genome affected by Repeat-Induced Point mutations.</title>
        <authorList>
            <person name="Rouxel T."/>
            <person name="Grandaubert J."/>
            <person name="Hane J.K."/>
            <person name="Hoede C."/>
            <person name="van de Wouw A.P."/>
            <person name="Couloux A."/>
            <person name="Dominguez V."/>
            <person name="Anthouard V."/>
            <person name="Bally P."/>
            <person name="Bourras S."/>
            <person name="Cozijnsen A.J."/>
            <person name="Ciuffetti L.M."/>
            <person name="Degrave A."/>
            <person name="Dilmaghani A."/>
            <person name="Duret L."/>
            <person name="Fudal I."/>
            <person name="Goodwin S.B."/>
            <person name="Gout L."/>
            <person name="Glaser N."/>
            <person name="Linglin J."/>
            <person name="Kema G.H.J."/>
            <person name="Lapalu N."/>
            <person name="Lawrence C.B."/>
            <person name="May K."/>
            <person name="Meyer M."/>
            <person name="Ollivier B."/>
            <person name="Poulain J."/>
            <person name="Schoch C.L."/>
            <person name="Simon A."/>
            <person name="Spatafora J.W."/>
            <person name="Stachowiak A."/>
            <person name="Turgeon B.G."/>
            <person name="Tyler B.M."/>
            <person name="Vincent D."/>
            <person name="Weissenbach J."/>
            <person name="Amselem J."/>
            <person name="Quesneville H."/>
            <person name="Oliver R.P."/>
            <person name="Wincker P."/>
            <person name="Balesdent M.-H."/>
            <person name="Howlett B.J."/>
        </authorList>
    </citation>
    <scope>NUCLEOTIDE SEQUENCE [LARGE SCALE GENOMIC DNA]</scope>
    <source>
        <strain evidence="3">JN3 / isolate v23.1.3 / race Av1-4-5-6-7-8</strain>
    </source>
</reference>
<name>E4ZY36_LEPMJ</name>
<dbReference type="OMA" id="GARPSRY"/>
<dbReference type="InterPro" id="IPR036610">
    <property type="entry name" value="PEBP-like_sf"/>
</dbReference>
<evidence type="ECO:0000256" key="1">
    <source>
        <dbReference type="SAM" id="MobiDB-lite"/>
    </source>
</evidence>
<dbReference type="EMBL" id="FP929128">
    <property type="protein sequence ID" value="CBX96281.1"/>
    <property type="molecule type" value="Genomic_DNA"/>
</dbReference>
<protein>
    <recommendedName>
        <fullName evidence="4">PEBP-like protein</fullName>
    </recommendedName>
</protein>
<evidence type="ECO:0000313" key="2">
    <source>
        <dbReference type="EMBL" id="CBX96281.1"/>
    </source>
</evidence>
<evidence type="ECO:0000313" key="3">
    <source>
        <dbReference type="Proteomes" id="UP000002668"/>
    </source>
</evidence>
<dbReference type="HOGENOM" id="CLU_1288723_0_0_1"/>
<dbReference type="AlphaFoldDB" id="E4ZY36"/>
<dbReference type="eggNOG" id="ENOG502S6GD">
    <property type="taxonomic scope" value="Eukaryota"/>
</dbReference>
<gene>
    <name evidence="2" type="ORF">LEMA_P112000.1</name>
</gene>
<dbReference type="InterPro" id="IPR008914">
    <property type="entry name" value="PEBP"/>
</dbReference>
<accession>E4ZY36</accession>
<dbReference type="OrthoDB" id="2506647at2759"/>
<sequence length="226" mass="25079">MADASDRKLALRTHKVIPDVLTEDLNLSFDLTLKWPEATLDSPGQELDREKTQTEPEVLLNPAPSEPLDNLILIMTDPDLMMNNDTYFGQVRHWLVTNLTANPDGKLSHHASAERSPYVGPAPLPNYLYSRPHRYVFILARAGEKIAVTPEDLRELQQPYMAAVAGKQGEVQDLKDRWGFNAQKLVEKKGLEVKAVTFMRVGGNLKSAGANMGMMGQAMVDKVIGA</sequence>
<dbReference type="InterPro" id="IPR035810">
    <property type="entry name" value="PEBP_euk"/>
</dbReference>
<dbReference type="RefSeq" id="XP_003839760.1">
    <property type="nucleotide sequence ID" value="XM_003839712.1"/>
</dbReference>
<proteinExistence type="predicted"/>
<dbReference type="PANTHER" id="PTHR11362:SF148">
    <property type="entry name" value="CARBOXYPEPTIDASE Y INHIBITOR"/>
    <property type="match status" value="1"/>
</dbReference>
<dbReference type="CDD" id="cd00866">
    <property type="entry name" value="PEBP_euk"/>
    <property type="match status" value="1"/>
</dbReference>
<feature type="region of interest" description="Disordered" evidence="1">
    <location>
        <begin position="40"/>
        <end position="62"/>
    </location>
</feature>
<dbReference type="GO" id="GO:0005543">
    <property type="term" value="F:phospholipid binding"/>
    <property type="evidence" value="ECO:0007669"/>
    <property type="project" value="TreeGrafter"/>
</dbReference>